<gene>
    <name evidence="8" type="ORF">LZ538_10190</name>
</gene>
<accession>A0ABT0S3H0</accession>
<dbReference type="RefSeq" id="WP_249831905.1">
    <property type="nucleotide sequence ID" value="NZ_JAMGBE010000003.1"/>
</dbReference>
<comment type="caution">
    <text evidence="8">The sequence shown here is derived from an EMBL/GenBank/DDBJ whole genome shotgun (WGS) entry which is preliminary data.</text>
</comment>
<evidence type="ECO:0000313" key="8">
    <source>
        <dbReference type="EMBL" id="MCL6730419.1"/>
    </source>
</evidence>
<keyword evidence="6" id="KW-0732">Signal</keyword>
<keyword evidence="1 4" id="KW-0349">Heme</keyword>
<evidence type="ECO:0000256" key="3">
    <source>
        <dbReference type="ARBA" id="ARBA00023004"/>
    </source>
</evidence>
<feature type="chain" id="PRO_5045641481" evidence="6">
    <location>
        <begin position="18"/>
        <end position="177"/>
    </location>
</feature>
<dbReference type="EMBL" id="JAMGBE010000003">
    <property type="protein sequence ID" value="MCL6730419.1"/>
    <property type="molecule type" value="Genomic_DNA"/>
</dbReference>
<dbReference type="PROSITE" id="PS51007">
    <property type="entry name" value="CYTC"/>
    <property type="match status" value="1"/>
</dbReference>
<keyword evidence="3 4" id="KW-0408">Iron</keyword>
<keyword evidence="2 4" id="KW-0479">Metal-binding</keyword>
<protein>
    <submittedName>
        <fullName evidence="8">Cytochrome c</fullName>
    </submittedName>
</protein>
<dbReference type="PANTHER" id="PTHR35008:SF8">
    <property type="entry name" value="ALCOHOL DEHYDROGENASE CYTOCHROME C SUBUNIT"/>
    <property type="match status" value="1"/>
</dbReference>
<dbReference type="InterPro" id="IPR036909">
    <property type="entry name" value="Cyt_c-like_dom_sf"/>
</dbReference>
<name>A0ABT0S3H0_9SPHN</name>
<evidence type="ECO:0000256" key="2">
    <source>
        <dbReference type="ARBA" id="ARBA00022723"/>
    </source>
</evidence>
<dbReference type="PANTHER" id="PTHR35008">
    <property type="entry name" value="BLL4482 PROTEIN-RELATED"/>
    <property type="match status" value="1"/>
</dbReference>
<dbReference type="Proteomes" id="UP001165342">
    <property type="component" value="Unassembled WGS sequence"/>
</dbReference>
<evidence type="ECO:0000256" key="4">
    <source>
        <dbReference type="PROSITE-ProRule" id="PRU00433"/>
    </source>
</evidence>
<organism evidence="8 9">
    <name type="scientific">Sphingomonas hankyongi</name>
    <dbReference type="NCBI Taxonomy" id="2908209"/>
    <lineage>
        <taxon>Bacteria</taxon>
        <taxon>Pseudomonadati</taxon>
        <taxon>Pseudomonadota</taxon>
        <taxon>Alphaproteobacteria</taxon>
        <taxon>Sphingomonadales</taxon>
        <taxon>Sphingomonadaceae</taxon>
        <taxon>Sphingomonas</taxon>
    </lineage>
</organism>
<evidence type="ECO:0000313" key="9">
    <source>
        <dbReference type="Proteomes" id="UP001165342"/>
    </source>
</evidence>
<feature type="region of interest" description="Disordered" evidence="5">
    <location>
        <begin position="152"/>
        <end position="177"/>
    </location>
</feature>
<feature type="domain" description="Cytochrome c" evidence="7">
    <location>
        <begin position="38"/>
        <end position="149"/>
    </location>
</feature>
<keyword evidence="9" id="KW-1185">Reference proteome</keyword>
<evidence type="ECO:0000256" key="5">
    <source>
        <dbReference type="SAM" id="MobiDB-lite"/>
    </source>
</evidence>
<dbReference type="PROSITE" id="PS51257">
    <property type="entry name" value="PROKAR_LIPOPROTEIN"/>
    <property type="match status" value="1"/>
</dbReference>
<sequence>MRHMCALLVATAITASACQKTQTPTGGTEGAAPVTQAALVERGKYVATIMDCAGCHNRGSFSPKPEEGHLEGGTIGFEVPGLGVFYPPNLTPDAETGLGRWTEADIIKAVRTGQRPDGRELAPAMPWHAYSALSDEDAKALAAYLKSMPPVKNAAPAPGPKEKAPRPYVTVVAPDGH</sequence>
<reference evidence="8" key="1">
    <citation type="submission" date="2022-05" db="EMBL/GenBank/DDBJ databases">
        <authorList>
            <person name="Jo J.-H."/>
            <person name="Im W.-T."/>
        </authorList>
    </citation>
    <scope>NUCLEOTIDE SEQUENCE</scope>
    <source>
        <strain evidence="8">SE220</strain>
    </source>
</reference>
<dbReference type="Gene3D" id="1.10.760.10">
    <property type="entry name" value="Cytochrome c-like domain"/>
    <property type="match status" value="1"/>
</dbReference>
<dbReference type="InterPro" id="IPR051459">
    <property type="entry name" value="Cytochrome_c-type_DH"/>
</dbReference>
<evidence type="ECO:0000259" key="7">
    <source>
        <dbReference type="PROSITE" id="PS51007"/>
    </source>
</evidence>
<evidence type="ECO:0000256" key="6">
    <source>
        <dbReference type="SAM" id="SignalP"/>
    </source>
</evidence>
<proteinExistence type="predicted"/>
<evidence type="ECO:0000256" key="1">
    <source>
        <dbReference type="ARBA" id="ARBA00022617"/>
    </source>
</evidence>
<dbReference type="SUPFAM" id="SSF46626">
    <property type="entry name" value="Cytochrome c"/>
    <property type="match status" value="1"/>
</dbReference>
<dbReference type="InterPro" id="IPR009056">
    <property type="entry name" value="Cyt_c-like_dom"/>
</dbReference>
<feature type="signal peptide" evidence="6">
    <location>
        <begin position="1"/>
        <end position="17"/>
    </location>
</feature>
<dbReference type="Pfam" id="PF00034">
    <property type="entry name" value="Cytochrom_C"/>
    <property type="match status" value="1"/>
</dbReference>